<evidence type="ECO:0000256" key="3">
    <source>
        <dbReference type="ARBA" id="ARBA00022448"/>
    </source>
</evidence>
<keyword evidence="4 13" id="KW-0894">Sodium channel</keyword>
<dbReference type="PRINTS" id="PR01078">
    <property type="entry name" value="AMINACHANNEL"/>
</dbReference>
<evidence type="ECO:0000256" key="14">
    <source>
        <dbReference type="SAM" id="MobiDB-lite"/>
    </source>
</evidence>
<dbReference type="Gene3D" id="2.60.470.10">
    <property type="entry name" value="Acid-sensing ion channels like domains"/>
    <property type="match status" value="1"/>
</dbReference>
<dbReference type="PANTHER" id="PTHR11690">
    <property type="entry name" value="AMILORIDE-SENSITIVE SODIUM CHANNEL-RELATED"/>
    <property type="match status" value="1"/>
</dbReference>
<dbReference type="Pfam" id="PF00858">
    <property type="entry name" value="ASC"/>
    <property type="match status" value="1"/>
</dbReference>
<evidence type="ECO:0000256" key="10">
    <source>
        <dbReference type="ARBA" id="ARBA00023180"/>
    </source>
</evidence>
<dbReference type="GO" id="GO:0005886">
    <property type="term" value="C:plasma membrane"/>
    <property type="evidence" value="ECO:0007669"/>
    <property type="project" value="TreeGrafter"/>
</dbReference>
<evidence type="ECO:0000256" key="1">
    <source>
        <dbReference type="ARBA" id="ARBA00004141"/>
    </source>
</evidence>
<evidence type="ECO:0000256" key="15">
    <source>
        <dbReference type="SAM" id="Phobius"/>
    </source>
</evidence>
<evidence type="ECO:0000256" key="4">
    <source>
        <dbReference type="ARBA" id="ARBA00022461"/>
    </source>
</evidence>
<dbReference type="GO" id="GO:0015280">
    <property type="term" value="F:ligand-gated sodium channel activity"/>
    <property type="evidence" value="ECO:0007669"/>
    <property type="project" value="TreeGrafter"/>
</dbReference>
<keyword evidence="17" id="KW-1185">Reference proteome</keyword>
<keyword evidence="11 13" id="KW-0739">Sodium transport</keyword>
<comment type="similarity">
    <text evidence="2 13">Belongs to the amiloride-sensitive sodium channel (TC 1.A.6) family.</text>
</comment>
<dbReference type="PANTHER" id="PTHR11690:SF153">
    <property type="entry name" value="AMILORIDE-SENSITIVE SODIUM CHANNEL"/>
    <property type="match status" value="1"/>
</dbReference>
<organism evidence="16 17">
    <name type="scientific">Pristionchus mayeri</name>
    <dbReference type="NCBI Taxonomy" id="1317129"/>
    <lineage>
        <taxon>Eukaryota</taxon>
        <taxon>Metazoa</taxon>
        <taxon>Ecdysozoa</taxon>
        <taxon>Nematoda</taxon>
        <taxon>Chromadorea</taxon>
        <taxon>Rhabditida</taxon>
        <taxon>Rhabditina</taxon>
        <taxon>Diplogasteromorpha</taxon>
        <taxon>Diplogasteroidea</taxon>
        <taxon>Neodiplogasteridae</taxon>
        <taxon>Pristionchus</taxon>
    </lineage>
</organism>
<name>A0AAN5D9D7_9BILA</name>
<accession>A0AAN5D9D7</accession>
<keyword evidence="8 13" id="KW-0406">Ion transport</keyword>
<keyword evidence="3 13" id="KW-0813">Transport</keyword>
<keyword evidence="6 15" id="KW-1133">Transmembrane helix</keyword>
<evidence type="ECO:0000256" key="9">
    <source>
        <dbReference type="ARBA" id="ARBA00023136"/>
    </source>
</evidence>
<feature type="non-terminal residue" evidence="16">
    <location>
        <position position="1"/>
    </location>
</feature>
<dbReference type="AlphaFoldDB" id="A0AAN5D9D7"/>
<proteinExistence type="inferred from homology"/>
<evidence type="ECO:0000256" key="2">
    <source>
        <dbReference type="ARBA" id="ARBA00007193"/>
    </source>
</evidence>
<feature type="transmembrane region" description="Helical" evidence="15">
    <location>
        <begin position="65"/>
        <end position="83"/>
    </location>
</feature>
<dbReference type="EMBL" id="BTRK01000006">
    <property type="protein sequence ID" value="GMR58490.1"/>
    <property type="molecule type" value="Genomic_DNA"/>
</dbReference>
<feature type="transmembrane region" description="Helical" evidence="15">
    <location>
        <begin position="531"/>
        <end position="556"/>
    </location>
</feature>
<keyword evidence="12 13" id="KW-0407">Ion channel</keyword>
<keyword evidence="10" id="KW-0325">Glycoprotein</keyword>
<evidence type="ECO:0000256" key="13">
    <source>
        <dbReference type="RuleBase" id="RU000679"/>
    </source>
</evidence>
<dbReference type="InterPro" id="IPR001873">
    <property type="entry name" value="ENaC"/>
</dbReference>
<evidence type="ECO:0000256" key="11">
    <source>
        <dbReference type="ARBA" id="ARBA00023201"/>
    </source>
</evidence>
<comment type="subcellular location">
    <subcellularLocation>
        <location evidence="1">Membrane</location>
        <topology evidence="1">Multi-pass membrane protein</topology>
    </subcellularLocation>
</comment>
<protein>
    <recommendedName>
        <fullName evidence="18">Ion channel</fullName>
    </recommendedName>
</protein>
<evidence type="ECO:0000256" key="12">
    <source>
        <dbReference type="ARBA" id="ARBA00023303"/>
    </source>
</evidence>
<evidence type="ECO:0000313" key="16">
    <source>
        <dbReference type="EMBL" id="GMR58490.1"/>
    </source>
</evidence>
<keyword evidence="7" id="KW-0915">Sodium</keyword>
<evidence type="ECO:0008006" key="18">
    <source>
        <dbReference type="Google" id="ProtNLM"/>
    </source>
</evidence>
<evidence type="ECO:0000256" key="5">
    <source>
        <dbReference type="ARBA" id="ARBA00022692"/>
    </source>
</evidence>
<evidence type="ECO:0000256" key="8">
    <source>
        <dbReference type="ARBA" id="ARBA00023065"/>
    </source>
</evidence>
<feature type="compositionally biased region" description="Basic and acidic residues" evidence="14">
    <location>
        <begin position="577"/>
        <end position="613"/>
    </location>
</feature>
<evidence type="ECO:0000256" key="7">
    <source>
        <dbReference type="ARBA" id="ARBA00023053"/>
    </source>
</evidence>
<keyword evidence="5 13" id="KW-0812">Transmembrane</keyword>
<gene>
    <name evidence="16" type="ORF">PMAYCL1PPCAC_28685</name>
</gene>
<feature type="region of interest" description="Disordered" evidence="14">
    <location>
        <begin position="577"/>
        <end position="624"/>
    </location>
</feature>
<reference evidence="17" key="1">
    <citation type="submission" date="2022-10" db="EMBL/GenBank/DDBJ databases">
        <title>Genome assembly of Pristionchus species.</title>
        <authorList>
            <person name="Yoshida K."/>
            <person name="Sommer R.J."/>
        </authorList>
    </citation>
    <scope>NUCLEOTIDE SEQUENCE [LARGE SCALE GENOMIC DNA]</scope>
    <source>
        <strain evidence="17">RS5460</strain>
    </source>
</reference>
<dbReference type="Proteomes" id="UP001328107">
    <property type="component" value="Unassembled WGS sequence"/>
</dbReference>
<comment type="caution">
    <text evidence="16">The sequence shown here is derived from an EMBL/GenBank/DDBJ whole genome shotgun (WGS) entry which is preliminary data.</text>
</comment>
<sequence length="624" mass="70395">FLVVVHLLFSSPDERSETITGFFLLLPTYHLGRRAFSLLSKEPPKNPPTTSFLNEFSLSPTPSQTSIYVPLMGIFSKGFAFLLKDFACWTSTHGIPHIGGSNNIWLRLFWVVVVIGCVLGFLVQLQGLIAKYLHYDVNTETTLAYQQRPFPVVTICHLNPWKRDEAYNSSQYMRDLIDAYERQTASTEFGFSSKRNGARKQRAARLTTLASNHLFDLSDNSTFNGTAINADAGYSLEDMVISCTYDAETCNTTTMFTSYNDPTYGRCIQFNLDANLNSTRAGPLYGFRVTLRAQQSEYLPWTESAGAIVSIHNKTDLPYPDLIGYLAPIGQASSLGVKYVATTRQPAPYGDCTLNTEVDLPNYKGHYQVDACYGSCTQCEVIKQCGCYYPGLPYAEGDAYESCFVETSNTSAYQSTSTNLNCIEGIINGKNFDIRKCDCPQPCQVQTYATTISQSKWPSLMFNPNECSESQIGKPWEVEGERGSNTTNCKAWYKKNTLLVEVYYERMNFQMLSESPAYTLVSCISEIAGQVGLFLGMSIISVFEFFTLLLLIFYYVSSHRSRRLELEQIDDYIKKAERERSEREAKQKEKEARKRAEKLRQEADLYDVDHHDSALPPKVTDANL</sequence>
<evidence type="ECO:0000256" key="6">
    <source>
        <dbReference type="ARBA" id="ARBA00022989"/>
    </source>
</evidence>
<dbReference type="Gene3D" id="1.10.287.770">
    <property type="entry name" value="YojJ-like"/>
    <property type="match status" value="1"/>
</dbReference>
<evidence type="ECO:0000313" key="17">
    <source>
        <dbReference type="Proteomes" id="UP001328107"/>
    </source>
</evidence>
<feature type="transmembrane region" description="Helical" evidence="15">
    <location>
        <begin position="104"/>
        <end position="123"/>
    </location>
</feature>
<keyword evidence="9 15" id="KW-0472">Membrane</keyword>